<name>A0ACC0HIV5_9ERIC</name>
<protein>
    <submittedName>
        <fullName evidence="1">Uncharacterized protein</fullName>
    </submittedName>
</protein>
<accession>A0ACC0HIV5</accession>
<comment type="caution">
    <text evidence="1">The sequence shown here is derived from an EMBL/GenBank/DDBJ whole genome shotgun (WGS) entry which is preliminary data.</text>
</comment>
<evidence type="ECO:0000313" key="1">
    <source>
        <dbReference type="EMBL" id="KAI8012598.1"/>
    </source>
</evidence>
<dbReference type="EMBL" id="CM045762">
    <property type="protein sequence ID" value="KAI8012598.1"/>
    <property type="molecule type" value="Genomic_DNA"/>
</dbReference>
<proteinExistence type="predicted"/>
<reference evidence="1 2" key="1">
    <citation type="journal article" date="2022" name="Plant J.">
        <title>Chromosome-level genome of Camellia lanceoleosa provides a valuable resource for understanding genome evolution and self-incompatibility.</title>
        <authorList>
            <person name="Gong W."/>
            <person name="Xiao S."/>
            <person name="Wang L."/>
            <person name="Liao Z."/>
            <person name="Chang Y."/>
            <person name="Mo W."/>
            <person name="Hu G."/>
            <person name="Li W."/>
            <person name="Zhao G."/>
            <person name="Zhu H."/>
            <person name="Hu X."/>
            <person name="Ji K."/>
            <person name="Xiang X."/>
            <person name="Song Q."/>
            <person name="Yuan D."/>
            <person name="Jin S."/>
            <person name="Zhang L."/>
        </authorList>
    </citation>
    <scope>NUCLEOTIDE SEQUENCE [LARGE SCALE GENOMIC DNA]</scope>
    <source>
        <strain evidence="1">SQ_2022a</strain>
    </source>
</reference>
<dbReference type="Proteomes" id="UP001060215">
    <property type="component" value="Chromosome 5"/>
</dbReference>
<sequence>METNHLRTPPRRSITSSFAVKTERPCSKLRCGRWDLRATKSRQARGRGEGPSQVQGEGGVPNVHGNEDGVPSTQRHNHVNMSHDLASHLNMQGTEGIVNELIMQIMRTA</sequence>
<gene>
    <name evidence="1" type="ORF">LOK49_LG06G02810</name>
</gene>
<organism evidence="1 2">
    <name type="scientific">Camellia lanceoleosa</name>
    <dbReference type="NCBI Taxonomy" id="1840588"/>
    <lineage>
        <taxon>Eukaryota</taxon>
        <taxon>Viridiplantae</taxon>
        <taxon>Streptophyta</taxon>
        <taxon>Embryophyta</taxon>
        <taxon>Tracheophyta</taxon>
        <taxon>Spermatophyta</taxon>
        <taxon>Magnoliopsida</taxon>
        <taxon>eudicotyledons</taxon>
        <taxon>Gunneridae</taxon>
        <taxon>Pentapetalae</taxon>
        <taxon>asterids</taxon>
        <taxon>Ericales</taxon>
        <taxon>Theaceae</taxon>
        <taxon>Camellia</taxon>
    </lineage>
</organism>
<keyword evidence="2" id="KW-1185">Reference proteome</keyword>
<evidence type="ECO:0000313" key="2">
    <source>
        <dbReference type="Proteomes" id="UP001060215"/>
    </source>
</evidence>